<dbReference type="NCBIfam" id="NF008746">
    <property type="entry name" value="PRK11779.1"/>
    <property type="match status" value="1"/>
</dbReference>
<comment type="catalytic activity">
    <reaction evidence="1">
        <text>Exonucleolytic cleavage in the 3'- to 5'-direction to yield nucleoside 5'-phosphates.</text>
        <dbReference type="EC" id="3.1.11.1"/>
    </reaction>
</comment>
<dbReference type="PROSITE" id="PS51784">
    <property type="entry name" value="EXOI_SH3"/>
    <property type="match status" value="1"/>
</dbReference>
<dbReference type="EC" id="3.1.11.1" evidence="3"/>
<dbReference type="Gene3D" id="3.30.420.10">
    <property type="entry name" value="Ribonuclease H-like superfamily/Ribonuclease H"/>
    <property type="match status" value="1"/>
</dbReference>
<evidence type="ECO:0000256" key="7">
    <source>
        <dbReference type="ARBA" id="ARBA00022763"/>
    </source>
</evidence>
<proteinExistence type="predicted"/>
<dbReference type="Proteomes" id="UP000637061">
    <property type="component" value="Unassembled WGS sequence"/>
</dbReference>
<reference evidence="18" key="1">
    <citation type="submission" date="2020-12" db="EMBL/GenBank/DDBJ databases">
        <title>Enhanced detection system for hospital associated transmission using whole genome sequencing surveillance.</title>
        <authorList>
            <person name="Harrison L.H."/>
            <person name="Van Tyne D."/>
            <person name="Marsh J.W."/>
            <person name="Griffith M.P."/>
            <person name="Snyder D.J."/>
            <person name="Cooper V.S."/>
            <person name="Mustapha M."/>
        </authorList>
    </citation>
    <scope>NUCLEOTIDE SEQUENCE</scope>
    <source>
        <strain evidence="18">PSB00042</strain>
    </source>
</reference>
<dbReference type="FunFam" id="3.30.420.10:FF:000033">
    <property type="entry name" value="Exodeoxyribonuclease I"/>
    <property type="match status" value="1"/>
</dbReference>
<dbReference type="GO" id="GO:0046872">
    <property type="term" value="F:metal ion binding"/>
    <property type="evidence" value="ECO:0007669"/>
    <property type="project" value="UniProtKB-KW"/>
</dbReference>
<dbReference type="AlphaFoldDB" id="A0A8I1EBY5"/>
<dbReference type="GO" id="GO:0006281">
    <property type="term" value="P:DNA repair"/>
    <property type="evidence" value="ECO:0007669"/>
    <property type="project" value="UniProtKB-KW"/>
</dbReference>
<keyword evidence="9" id="KW-0269">Exonuclease</keyword>
<keyword evidence="10" id="KW-0460">Magnesium</keyword>
<keyword evidence="6" id="KW-0479">Metal-binding</keyword>
<evidence type="ECO:0000259" key="16">
    <source>
        <dbReference type="PROSITE" id="PS51784"/>
    </source>
</evidence>
<feature type="region of interest" description="Disordered" evidence="15">
    <location>
        <begin position="519"/>
        <end position="546"/>
    </location>
</feature>
<keyword evidence="11" id="KW-0238">DNA-binding</keyword>
<feature type="compositionally biased region" description="Low complexity" evidence="15">
    <location>
        <begin position="524"/>
        <end position="533"/>
    </location>
</feature>
<dbReference type="Pfam" id="PF08411">
    <property type="entry name" value="ExoI_SH3"/>
    <property type="match status" value="1"/>
</dbReference>
<dbReference type="InterPro" id="IPR058561">
    <property type="entry name" value="Exonuc_1_C"/>
</dbReference>
<dbReference type="InterPro" id="IPR038649">
    <property type="entry name" value="EXOI_SH3_sf"/>
</dbReference>
<evidence type="ECO:0000256" key="8">
    <source>
        <dbReference type="ARBA" id="ARBA00022801"/>
    </source>
</evidence>
<dbReference type="GO" id="GO:0008310">
    <property type="term" value="F:single-stranded DNA 3'-5' DNA exonuclease activity"/>
    <property type="evidence" value="ECO:0007669"/>
    <property type="project" value="UniProtKB-EC"/>
</dbReference>
<dbReference type="EMBL" id="JAEHTE010000002">
    <property type="protein sequence ID" value="MBI6882980.1"/>
    <property type="molecule type" value="Genomic_DNA"/>
</dbReference>
<evidence type="ECO:0000256" key="5">
    <source>
        <dbReference type="ARBA" id="ARBA00022722"/>
    </source>
</evidence>
<dbReference type="RefSeq" id="WP_198746602.1">
    <property type="nucleotide sequence ID" value="NZ_JAEHTE010000002.1"/>
</dbReference>
<dbReference type="InterPro" id="IPR013620">
    <property type="entry name" value="Exonuc_1_SH3"/>
</dbReference>
<evidence type="ECO:0000313" key="19">
    <source>
        <dbReference type="Proteomes" id="UP000637061"/>
    </source>
</evidence>
<evidence type="ECO:0000256" key="9">
    <source>
        <dbReference type="ARBA" id="ARBA00022839"/>
    </source>
</evidence>
<organism evidence="18 19">
    <name type="scientific">Pseudomonas putida</name>
    <name type="common">Arthrobacter siderocapsulatus</name>
    <dbReference type="NCBI Taxonomy" id="303"/>
    <lineage>
        <taxon>Bacteria</taxon>
        <taxon>Pseudomonadati</taxon>
        <taxon>Pseudomonadota</taxon>
        <taxon>Gammaproteobacteria</taxon>
        <taxon>Pseudomonadales</taxon>
        <taxon>Pseudomonadaceae</taxon>
        <taxon>Pseudomonas</taxon>
    </lineage>
</organism>
<dbReference type="InterPro" id="IPR034747">
    <property type="entry name" value="EXOI_SH3"/>
</dbReference>
<evidence type="ECO:0000256" key="6">
    <source>
        <dbReference type="ARBA" id="ARBA00022723"/>
    </source>
</evidence>
<dbReference type="PROSITE" id="PS51785">
    <property type="entry name" value="EXOI_C"/>
    <property type="match status" value="1"/>
</dbReference>
<evidence type="ECO:0000256" key="10">
    <source>
        <dbReference type="ARBA" id="ARBA00022842"/>
    </source>
</evidence>
<dbReference type="SMART" id="SM00479">
    <property type="entry name" value="EXOIII"/>
    <property type="match status" value="1"/>
</dbReference>
<keyword evidence="8 18" id="KW-0378">Hydrolase</keyword>
<evidence type="ECO:0000256" key="11">
    <source>
        <dbReference type="ARBA" id="ARBA00023125"/>
    </source>
</evidence>
<comment type="cofactor">
    <cofactor evidence="2">
        <name>Mg(2+)</name>
        <dbReference type="ChEBI" id="CHEBI:18420"/>
    </cofactor>
</comment>
<evidence type="ECO:0000256" key="3">
    <source>
        <dbReference type="ARBA" id="ARBA00012108"/>
    </source>
</evidence>
<gene>
    <name evidence="18" type="primary">sbcB</name>
    <name evidence="18" type="ORF">JEU22_03560</name>
</gene>
<protein>
    <recommendedName>
        <fullName evidence="4">Exodeoxyribonuclease I</fullName>
        <ecNumber evidence="3">3.1.11.1</ecNumber>
    </recommendedName>
    <alternativeName>
        <fullName evidence="13">DNA deoxyribophosphodiesterase</fullName>
    </alternativeName>
</protein>
<dbReference type="Gene3D" id="3.30.1520.20">
    <property type="entry name" value="Exonuclease ExoI, domain 2"/>
    <property type="match status" value="1"/>
</dbReference>
<comment type="subunit">
    <text evidence="14">Monomer. Interacts with ssb (via C-terminus); this interaction stimulates the exonuclease activity by recruiting the enzyme to its substrate.</text>
</comment>
<dbReference type="GO" id="GO:0003677">
    <property type="term" value="F:DNA binding"/>
    <property type="evidence" value="ECO:0007669"/>
    <property type="project" value="UniProtKB-KW"/>
</dbReference>
<dbReference type="Pfam" id="PF00929">
    <property type="entry name" value="RNase_T"/>
    <property type="match status" value="1"/>
</dbReference>
<feature type="domain" description="ExoI C-terminal" evidence="17">
    <location>
        <begin position="357"/>
        <end position="502"/>
    </location>
</feature>
<evidence type="ECO:0000256" key="4">
    <source>
        <dbReference type="ARBA" id="ARBA00019900"/>
    </source>
</evidence>
<name>A0A8I1EBY5_PSEPU</name>
<comment type="caution">
    <text evidence="18">The sequence shown here is derived from an EMBL/GenBank/DDBJ whole genome shotgun (WGS) entry which is preliminary data.</text>
</comment>
<evidence type="ECO:0000259" key="17">
    <source>
        <dbReference type="PROSITE" id="PS51785"/>
    </source>
</evidence>
<evidence type="ECO:0000256" key="2">
    <source>
        <dbReference type="ARBA" id="ARBA00001946"/>
    </source>
</evidence>
<evidence type="ECO:0000256" key="15">
    <source>
        <dbReference type="SAM" id="MobiDB-lite"/>
    </source>
</evidence>
<feature type="domain" description="ExoI SH3-like" evidence="16">
    <location>
        <begin position="201"/>
        <end position="355"/>
    </location>
</feature>
<evidence type="ECO:0000256" key="13">
    <source>
        <dbReference type="ARBA" id="ARBA00031220"/>
    </source>
</evidence>
<keyword evidence="7" id="KW-0227">DNA damage</keyword>
<keyword evidence="12" id="KW-0234">DNA repair</keyword>
<dbReference type="InterPro" id="IPR036397">
    <property type="entry name" value="RNaseH_sf"/>
</dbReference>
<evidence type="ECO:0000256" key="12">
    <source>
        <dbReference type="ARBA" id="ARBA00023204"/>
    </source>
</evidence>
<accession>A0A8I1EBY5</accession>
<dbReference type="InterPro" id="IPR013520">
    <property type="entry name" value="Ribonucl_H"/>
</dbReference>
<evidence type="ECO:0000256" key="14">
    <source>
        <dbReference type="ARBA" id="ARBA00046792"/>
    </source>
</evidence>
<dbReference type="SUPFAM" id="SSF53098">
    <property type="entry name" value="Ribonuclease H-like"/>
    <property type="match status" value="1"/>
</dbReference>
<keyword evidence="5" id="KW-0540">Nuclease</keyword>
<evidence type="ECO:0000256" key="1">
    <source>
        <dbReference type="ARBA" id="ARBA00000563"/>
    </source>
</evidence>
<sequence length="546" mass="62010">MAMNPSVFNFYDTETTGLSAATDQILQFCSVRTDADLNYIKGAELNILVKPRPDVVPGPMAFAITGISIEELNQKGMSEFEAAGHIRNWFLDRDNSMMSGFNSLSFDDEVVRNTMYRALQDPYEHEWKNKNSRSDIMRAVMLVFALRPHLMNFHKTDEGKYSLKLGDLCKENGIVLENAHEARADIIATIELARVIKHSSPQLWNYFLQLSGKNFVKPMVDKMEPLVLVDRYLSRDQGHLTIAQPVIYDAKSTQKMLSVDLREDPSELLSLSVDELKRRIFTPSADLKEGESIKSIRDITLNKQPLITELSIFRGHDAVVSRAGLDIDACMRHGEMVRNDKGFRERLQEAYKAEYDPCEDVYQGIYSLGLISDTEKNLRMRTRALEPAVEGQERLPVLASIDLREFSKKLPSDPLRMTELSLRAKWANFGEQVIERDLFSSQELGEWVDHLDRTWNGPVIGKNQINLEGYRASLADVRAKMALDERQEKALIEMEAHVEGTLTMIEQLRELIEMKKRAESELTAEAAPEPAKVVEAEPAEDLSPAL</sequence>
<evidence type="ECO:0000313" key="18">
    <source>
        <dbReference type="EMBL" id="MBI6882980.1"/>
    </source>
</evidence>
<dbReference type="InterPro" id="IPR012337">
    <property type="entry name" value="RNaseH-like_sf"/>
</dbReference>